<proteinExistence type="predicted"/>
<comment type="caution">
    <text evidence="1">The sequence shown here is derived from an EMBL/GenBank/DDBJ whole genome shotgun (WGS) entry which is preliminary data.</text>
</comment>
<evidence type="ECO:0000313" key="1">
    <source>
        <dbReference type="EMBL" id="GBN03962.1"/>
    </source>
</evidence>
<keyword evidence="2" id="KW-1185">Reference proteome</keyword>
<sequence length="111" mass="12966">MLSVQTKPFESSDSDTTVSRRTIRVQICTRLQTQSPEFVIQTQLCPDKQFELRSALQRVQTKYQFRFRHSCVQTNNSEFPGFTALPCSKVQTKPFEFRFRHNCVQTNHSSS</sequence>
<accession>A0A4Y2KP64</accession>
<dbReference type="Proteomes" id="UP000499080">
    <property type="component" value="Unassembled WGS sequence"/>
</dbReference>
<dbReference type="EMBL" id="BGPR01004845">
    <property type="protein sequence ID" value="GBN03962.1"/>
    <property type="molecule type" value="Genomic_DNA"/>
</dbReference>
<dbReference type="AlphaFoldDB" id="A0A4Y2KP64"/>
<evidence type="ECO:0000313" key="2">
    <source>
        <dbReference type="Proteomes" id="UP000499080"/>
    </source>
</evidence>
<protein>
    <submittedName>
        <fullName evidence="1">Uncharacterized protein</fullName>
    </submittedName>
</protein>
<name>A0A4Y2KP64_ARAVE</name>
<gene>
    <name evidence="1" type="ORF">AVEN_20931_1</name>
</gene>
<reference evidence="1 2" key="1">
    <citation type="journal article" date="2019" name="Sci. Rep.">
        <title>Orb-weaving spider Araneus ventricosus genome elucidates the spidroin gene catalogue.</title>
        <authorList>
            <person name="Kono N."/>
            <person name="Nakamura H."/>
            <person name="Ohtoshi R."/>
            <person name="Moran D.A.P."/>
            <person name="Shinohara A."/>
            <person name="Yoshida Y."/>
            <person name="Fujiwara M."/>
            <person name="Mori M."/>
            <person name="Tomita M."/>
            <person name="Arakawa K."/>
        </authorList>
    </citation>
    <scope>NUCLEOTIDE SEQUENCE [LARGE SCALE GENOMIC DNA]</scope>
</reference>
<organism evidence="1 2">
    <name type="scientific">Araneus ventricosus</name>
    <name type="common">Orbweaver spider</name>
    <name type="synonym">Epeira ventricosa</name>
    <dbReference type="NCBI Taxonomy" id="182803"/>
    <lineage>
        <taxon>Eukaryota</taxon>
        <taxon>Metazoa</taxon>
        <taxon>Ecdysozoa</taxon>
        <taxon>Arthropoda</taxon>
        <taxon>Chelicerata</taxon>
        <taxon>Arachnida</taxon>
        <taxon>Araneae</taxon>
        <taxon>Araneomorphae</taxon>
        <taxon>Entelegynae</taxon>
        <taxon>Araneoidea</taxon>
        <taxon>Araneidae</taxon>
        <taxon>Araneus</taxon>
    </lineage>
</organism>